<dbReference type="AlphaFoldDB" id="A0A1G2LPL1"/>
<dbReference type="InterPro" id="IPR018580">
    <property type="entry name" value="Uncharacterised_YfhO"/>
</dbReference>
<feature type="transmembrane region" description="Helical" evidence="1">
    <location>
        <begin position="299"/>
        <end position="316"/>
    </location>
</feature>
<evidence type="ECO:0000313" key="3">
    <source>
        <dbReference type="Proteomes" id="UP000177171"/>
    </source>
</evidence>
<feature type="transmembrane region" description="Helical" evidence="1">
    <location>
        <begin position="395"/>
        <end position="420"/>
    </location>
</feature>
<evidence type="ECO:0000313" key="2">
    <source>
        <dbReference type="EMBL" id="OHA13570.1"/>
    </source>
</evidence>
<feature type="transmembrane region" description="Helical" evidence="1">
    <location>
        <begin position="360"/>
        <end position="383"/>
    </location>
</feature>
<feature type="transmembrane region" description="Helical" evidence="1">
    <location>
        <begin position="323"/>
        <end position="345"/>
    </location>
</feature>
<feature type="transmembrane region" description="Helical" evidence="1">
    <location>
        <begin position="230"/>
        <end position="250"/>
    </location>
</feature>
<feature type="transmembrane region" description="Helical" evidence="1">
    <location>
        <begin position="12"/>
        <end position="37"/>
    </location>
</feature>
<feature type="transmembrane region" description="Helical" evidence="1">
    <location>
        <begin position="466"/>
        <end position="484"/>
    </location>
</feature>
<keyword evidence="1" id="KW-0812">Transmembrane</keyword>
<keyword evidence="1" id="KW-0472">Membrane</keyword>
<feature type="transmembrane region" description="Helical" evidence="1">
    <location>
        <begin position="124"/>
        <end position="142"/>
    </location>
</feature>
<accession>A0A1G2LPL1</accession>
<feature type="transmembrane region" description="Helical" evidence="1">
    <location>
        <begin position="190"/>
        <end position="209"/>
    </location>
</feature>
<dbReference type="PANTHER" id="PTHR38454:SF1">
    <property type="entry name" value="INTEGRAL MEMBRANE PROTEIN"/>
    <property type="match status" value="1"/>
</dbReference>
<reference evidence="2 3" key="1">
    <citation type="journal article" date="2016" name="Nat. Commun.">
        <title>Thousands of microbial genomes shed light on interconnected biogeochemical processes in an aquifer system.</title>
        <authorList>
            <person name="Anantharaman K."/>
            <person name="Brown C.T."/>
            <person name="Hug L.A."/>
            <person name="Sharon I."/>
            <person name="Castelle C.J."/>
            <person name="Probst A.J."/>
            <person name="Thomas B.C."/>
            <person name="Singh A."/>
            <person name="Wilkins M.J."/>
            <person name="Karaoz U."/>
            <person name="Brodie E.L."/>
            <person name="Williams K.H."/>
            <person name="Hubbard S.S."/>
            <person name="Banfield J.F."/>
        </authorList>
    </citation>
    <scope>NUCLEOTIDE SEQUENCE [LARGE SCALE GENOMIC DNA]</scope>
</reference>
<proteinExistence type="predicted"/>
<dbReference type="PANTHER" id="PTHR38454">
    <property type="entry name" value="INTEGRAL MEMBRANE PROTEIN-RELATED"/>
    <property type="match status" value="1"/>
</dbReference>
<protein>
    <recommendedName>
        <fullName evidence="4">Membrane protein 6-pyruvoyl-tetrahydropterin synthase-related domain-containing protein</fullName>
    </recommendedName>
</protein>
<keyword evidence="1" id="KW-1133">Transmembrane helix</keyword>
<comment type="caution">
    <text evidence="2">The sequence shown here is derived from an EMBL/GenBank/DDBJ whole genome shotgun (WGS) entry which is preliminary data.</text>
</comment>
<evidence type="ECO:0000256" key="1">
    <source>
        <dbReference type="SAM" id="Phobius"/>
    </source>
</evidence>
<organism evidence="2 3">
    <name type="scientific">Candidatus Sungbacteria bacterium RIFCSPLOWO2_12_FULL_41_11</name>
    <dbReference type="NCBI Taxonomy" id="1802286"/>
    <lineage>
        <taxon>Bacteria</taxon>
        <taxon>Candidatus Sungiibacteriota</taxon>
    </lineage>
</organism>
<feature type="transmembrane region" description="Helical" evidence="1">
    <location>
        <begin position="149"/>
        <end position="167"/>
    </location>
</feature>
<dbReference type="EMBL" id="MHQY01000023">
    <property type="protein sequence ID" value="OHA13570.1"/>
    <property type="molecule type" value="Genomic_DNA"/>
</dbReference>
<sequence length="853" mass="97692">MFKKIGQLGEKWWFILCVFFILVFIPFAPILIGSMMLGGSDVLWGLQALASYKDALNRQDSFLWNPSVFSGFPTFISSFGLLSPVHWIFLNIFSAITAYGVLTFLGIAMGGFFAAFFLRTFGAVTWSAAFLGAVSWMISFQFHVQRLSIVYTFMFLPLLFLAVWKIYDRKRWAISLGIAIIALEWLMGHWHWVIESLIAVGLFALYLNWREIKEKTKFNFSQFRLGHFRILVLFILVAVIGSLIGTIQLAPTLLYMGLSERGAGFSHWEASASGLNPFDVFAFFFPFFDVSFLPPTHELYIGIIALFFALVVFSLRRSDASGFFSWLFVFSFVMAISYSPVFWFLHHFPPFLFSHFPSRWMFIGGFALSMLAGLGFDYVLRIVKTARHDTKVKRAFWIFSRGISLLGLIFAGLNIIGLFFKEKFLKILFYIFDAYFFSGTNAFPPEYYHAYIAKQFSFLLSAFSFFDYRMFISFLFILGSYVFLRYIASDKFSLSLARISGLFIAVASFLFVYTFSSDFAYVSRKSMLDYPPTIAFIKSQAPGRFFSMSFSDYYIRESLILDNISLDEGGILESALAFPADRALLWGLESIRYYDNLVSWRMARVVNFIDGADIRNAANIFLVGNQYAFGGAEEHLRREVDFFEKQAGIVNFLGIRYLISFVPLDEKLFMKRFEAPLTSFKIPAMVYENKNARPRFYFADSVETIHENEEAAFEKLKTIPEKGLGVFIECPAVAKSQFQNPKSQTNSKFKIQNSELNSCDGSLLVDGQGQIEIKTKKNTVSILKTKSGTPQFLVFSENNLPGWKAYIDGKNVPIYIAGSVYMGIAVPEGEHAVMFEYTYRNIIEEFWRNYSIF</sequence>
<feature type="transmembrane region" description="Helical" evidence="1">
    <location>
        <begin position="96"/>
        <end position="118"/>
    </location>
</feature>
<feature type="transmembrane region" description="Helical" evidence="1">
    <location>
        <begin position="496"/>
        <end position="515"/>
    </location>
</feature>
<dbReference type="Proteomes" id="UP000177171">
    <property type="component" value="Unassembled WGS sequence"/>
</dbReference>
<gene>
    <name evidence="2" type="ORF">A3G49_00480</name>
</gene>
<evidence type="ECO:0008006" key="4">
    <source>
        <dbReference type="Google" id="ProtNLM"/>
    </source>
</evidence>
<name>A0A1G2LPL1_9BACT</name>